<feature type="non-terminal residue" evidence="1">
    <location>
        <position position="226"/>
    </location>
</feature>
<keyword evidence="2" id="KW-1185">Reference proteome</keyword>
<accession>U6KZL5</accession>
<dbReference type="RefSeq" id="XP_013234361.1">
    <property type="nucleotide sequence ID" value="XM_013378907.1"/>
</dbReference>
<dbReference type="EMBL" id="HG675919">
    <property type="protein sequence ID" value="CDJ43612.1"/>
    <property type="molecule type" value="Genomic_DNA"/>
</dbReference>
<dbReference type="VEuPathDB" id="ToxoDB:ETH2_0804100"/>
<sequence length="226" mass="24571">MTETLVSFAATAPHRKLNIYADQQLEDPLACVLAKISTLEKVELILKVFKVFSPQFPLQNELQVVLSQTKLLQEILNRLPASADPAAGRLGRDSANSAQTRNAYLAALRAISSKTCSAAAEDPEAASSSSSSSNVKAAPQPSAASLSKSFWGKQGLANEAGEVELNKDRSKTEKGEPPLHLTILLFKNSEMEFQQQKQQQQQQQSLSCSKTSEVLLLRFGFLPQLA</sequence>
<protein>
    <submittedName>
        <fullName evidence="1">Uncharacterized protein</fullName>
    </submittedName>
</protein>
<organism evidence="1 2">
    <name type="scientific">Eimeria tenella</name>
    <name type="common">Coccidian parasite</name>
    <dbReference type="NCBI Taxonomy" id="5802"/>
    <lineage>
        <taxon>Eukaryota</taxon>
        <taxon>Sar</taxon>
        <taxon>Alveolata</taxon>
        <taxon>Apicomplexa</taxon>
        <taxon>Conoidasida</taxon>
        <taxon>Coccidia</taxon>
        <taxon>Eucoccidiorida</taxon>
        <taxon>Eimeriorina</taxon>
        <taxon>Eimeriidae</taxon>
        <taxon>Eimeria</taxon>
    </lineage>
</organism>
<name>U6KZL5_EIMTE</name>
<gene>
    <name evidence="1" type="ORF">ETH_00016725</name>
</gene>
<reference evidence="1" key="2">
    <citation type="submission" date="2013-10" db="EMBL/GenBank/DDBJ databases">
        <authorList>
            <person name="Aslett M."/>
        </authorList>
    </citation>
    <scope>NUCLEOTIDE SEQUENCE [LARGE SCALE GENOMIC DNA]</scope>
    <source>
        <strain evidence="1">Houghton</strain>
    </source>
</reference>
<reference evidence="1" key="1">
    <citation type="submission" date="2013-10" db="EMBL/GenBank/DDBJ databases">
        <title>Genomic analysis of the causative agents of coccidiosis in chickens.</title>
        <authorList>
            <person name="Reid A.J."/>
            <person name="Blake D."/>
            <person name="Billington K."/>
            <person name="Browne H."/>
            <person name="Dunn M."/>
            <person name="Hung S."/>
            <person name="Kawahara F."/>
            <person name="Miranda-Saavedra D."/>
            <person name="Mourier T."/>
            <person name="Nagra H."/>
            <person name="Otto T.D."/>
            <person name="Rawlings N."/>
            <person name="Sanchez A."/>
            <person name="Sanders M."/>
            <person name="Subramaniam C."/>
            <person name="Tay Y."/>
            <person name="Dear P."/>
            <person name="Doerig C."/>
            <person name="Gruber A."/>
            <person name="Parkinson J."/>
            <person name="Shirley M."/>
            <person name="Wan K.L."/>
            <person name="Berriman M."/>
            <person name="Tomley F."/>
            <person name="Pain A."/>
        </authorList>
    </citation>
    <scope>NUCLEOTIDE SEQUENCE [LARGE SCALE GENOMIC DNA]</scope>
    <source>
        <strain evidence="1">Houghton</strain>
    </source>
</reference>
<evidence type="ECO:0000313" key="1">
    <source>
        <dbReference type="EMBL" id="CDJ43612.1"/>
    </source>
</evidence>
<dbReference type="VEuPathDB" id="ToxoDB:ETH_00016725"/>
<proteinExistence type="predicted"/>
<dbReference type="AlphaFoldDB" id="U6KZL5"/>
<dbReference type="OrthoDB" id="10577354at2759"/>
<evidence type="ECO:0000313" key="2">
    <source>
        <dbReference type="Proteomes" id="UP000030747"/>
    </source>
</evidence>
<dbReference type="Proteomes" id="UP000030747">
    <property type="component" value="Unassembled WGS sequence"/>
</dbReference>
<dbReference type="GeneID" id="25252499"/>